<name>A0A0F9BQX2_9ZZZZ</name>
<protein>
    <submittedName>
        <fullName evidence="1">Uncharacterized protein</fullName>
    </submittedName>
</protein>
<dbReference type="InterPro" id="IPR037171">
    <property type="entry name" value="NagB/RpiA_transferase-like"/>
</dbReference>
<proteinExistence type="predicted"/>
<reference evidence="1" key="1">
    <citation type="journal article" date="2015" name="Nature">
        <title>Complex archaea that bridge the gap between prokaryotes and eukaryotes.</title>
        <authorList>
            <person name="Spang A."/>
            <person name="Saw J.H."/>
            <person name="Jorgensen S.L."/>
            <person name="Zaremba-Niedzwiedzka K."/>
            <person name="Martijn J."/>
            <person name="Lind A.E."/>
            <person name="van Eijk R."/>
            <person name="Schleper C."/>
            <person name="Guy L."/>
            <person name="Ettema T.J."/>
        </authorList>
    </citation>
    <scope>NUCLEOTIDE SEQUENCE</scope>
</reference>
<dbReference type="AlphaFoldDB" id="A0A0F9BQX2"/>
<comment type="caution">
    <text evidence="1">The sequence shown here is derived from an EMBL/GenBank/DDBJ whole genome shotgun (WGS) entry which is preliminary data.</text>
</comment>
<organism evidence="1">
    <name type="scientific">marine sediment metagenome</name>
    <dbReference type="NCBI Taxonomy" id="412755"/>
    <lineage>
        <taxon>unclassified sequences</taxon>
        <taxon>metagenomes</taxon>
        <taxon>ecological metagenomes</taxon>
    </lineage>
</organism>
<dbReference type="EMBL" id="LAZR01036656">
    <property type="protein sequence ID" value="KKL24275.1"/>
    <property type="molecule type" value="Genomic_DNA"/>
</dbReference>
<gene>
    <name evidence="1" type="ORF">LCGC14_2416930</name>
</gene>
<evidence type="ECO:0000313" key="1">
    <source>
        <dbReference type="EMBL" id="KKL24275.1"/>
    </source>
</evidence>
<dbReference type="SUPFAM" id="SSF100950">
    <property type="entry name" value="NagB/RpiA/CoA transferase-like"/>
    <property type="match status" value="1"/>
</dbReference>
<accession>A0A0F9BQX2</accession>
<sequence length="324" mass="36587">MAKKRSAAERRQSDRLEDVVRTLKHDNTDKANVFTEDWKKLKNQIFSETARGFLDTSLGPVVIFPERIGSQLKLASHYFPIAHGEKYDEKKTIAKYLLIAKEDGDNEFLLPRQSTVLCGLGSTVFHIGLQLAHWLRDSIEFGIRTGKDLAEVGQEELNEFSDQQGLPHGCLGFSQGHWHTDAFEFARLLGPLTSVPWAPRVDLIGCPVSRKHYQDGPSRSQNIIIPEGSRREGHIDVLLMGCTNLDNNGDFFAGQFDDKDLLQLYLEQASSDTRVFIVATADKLGKRFRRDCQLRFTPGDHTSIIVTDSKPPLPRKPEGFRKVI</sequence>